<name>A0AAW9QRW5_9CHRO</name>
<gene>
    <name evidence="1" type="ORF">V0288_21830</name>
</gene>
<proteinExistence type="predicted"/>
<evidence type="ECO:0000313" key="1">
    <source>
        <dbReference type="EMBL" id="MEG3439783.1"/>
    </source>
</evidence>
<keyword evidence="2" id="KW-1185">Reference proteome</keyword>
<protein>
    <submittedName>
        <fullName evidence="1">Uncharacterized protein</fullName>
    </submittedName>
</protein>
<dbReference type="Proteomes" id="UP001328733">
    <property type="component" value="Unassembled WGS sequence"/>
</dbReference>
<sequence>MKRVRTGSVSPIVTLVRVGRKRVKPGLNGRGGDRTPGSIGVGAVISRSTGIFLFYPFNGRHPVYMTTYQ</sequence>
<comment type="caution">
    <text evidence="1">The sequence shown here is derived from an EMBL/GenBank/DDBJ whole genome shotgun (WGS) entry which is preliminary data.</text>
</comment>
<dbReference type="AlphaFoldDB" id="A0AAW9QRW5"/>
<accession>A0AAW9QRW5</accession>
<dbReference type="EMBL" id="JBAFSM010000060">
    <property type="protein sequence ID" value="MEG3439783.1"/>
    <property type="molecule type" value="Genomic_DNA"/>
</dbReference>
<reference evidence="1 2" key="1">
    <citation type="submission" date="2024-01" db="EMBL/GenBank/DDBJ databases">
        <title>Genomic insights into the taxonomy and metabolism of the cyanobacterium Pannus brasiliensis CCIBt3594.</title>
        <authorList>
            <person name="Machado M."/>
            <person name="Botero N.B."/>
            <person name="Andreote A.P.D."/>
            <person name="Feitosa A.M.T."/>
            <person name="Popin R."/>
            <person name="Sivonen K."/>
            <person name="Fiore M.F."/>
        </authorList>
    </citation>
    <scope>NUCLEOTIDE SEQUENCE [LARGE SCALE GENOMIC DNA]</scope>
    <source>
        <strain evidence="1 2">CCIBt3594</strain>
    </source>
</reference>
<dbReference type="RefSeq" id="WP_332867262.1">
    <property type="nucleotide sequence ID" value="NZ_JBAFSM010000060.1"/>
</dbReference>
<evidence type="ECO:0000313" key="2">
    <source>
        <dbReference type="Proteomes" id="UP001328733"/>
    </source>
</evidence>
<organism evidence="1 2">
    <name type="scientific">Pannus brasiliensis CCIBt3594</name>
    <dbReference type="NCBI Taxonomy" id="1427578"/>
    <lineage>
        <taxon>Bacteria</taxon>
        <taxon>Bacillati</taxon>
        <taxon>Cyanobacteriota</taxon>
        <taxon>Cyanophyceae</taxon>
        <taxon>Oscillatoriophycideae</taxon>
        <taxon>Chroococcales</taxon>
        <taxon>Microcystaceae</taxon>
        <taxon>Pannus</taxon>
    </lineage>
</organism>